<keyword evidence="2" id="KW-1185">Reference proteome</keyword>
<evidence type="ECO:0000313" key="1">
    <source>
        <dbReference type="EMBL" id="MCE3050012.1"/>
    </source>
</evidence>
<comment type="caution">
    <text evidence="1">The sequence shown here is derived from an EMBL/GenBank/DDBJ whole genome shotgun (WGS) entry which is preliminary data.</text>
</comment>
<evidence type="ECO:0000313" key="2">
    <source>
        <dbReference type="Proteomes" id="UP000823775"/>
    </source>
</evidence>
<name>A0ABS8WKK0_DATST</name>
<sequence>MRKVRKEGRSFSAVLGDFGTELTRLVLWFVLTEVHKEQEGHKMSSKWSRENLELVRSIALEFDPRNPILSRVPLELGEIEEEQTARNLAKLHLEGEIPPDIELVIL</sequence>
<proteinExistence type="predicted"/>
<organism evidence="1 2">
    <name type="scientific">Datura stramonium</name>
    <name type="common">Jimsonweed</name>
    <name type="synonym">Common thornapple</name>
    <dbReference type="NCBI Taxonomy" id="4076"/>
    <lineage>
        <taxon>Eukaryota</taxon>
        <taxon>Viridiplantae</taxon>
        <taxon>Streptophyta</taxon>
        <taxon>Embryophyta</taxon>
        <taxon>Tracheophyta</taxon>
        <taxon>Spermatophyta</taxon>
        <taxon>Magnoliopsida</taxon>
        <taxon>eudicotyledons</taxon>
        <taxon>Gunneridae</taxon>
        <taxon>Pentapetalae</taxon>
        <taxon>asterids</taxon>
        <taxon>lamiids</taxon>
        <taxon>Solanales</taxon>
        <taxon>Solanaceae</taxon>
        <taxon>Solanoideae</taxon>
        <taxon>Datureae</taxon>
        <taxon>Datura</taxon>
    </lineage>
</organism>
<gene>
    <name evidence="1" type="ORF">HAX54_046287</name>
</gene>
<dbReference type="Proteomes" id="UP000823775">
    <property type="component" value="Unassembled WGS sequence"/>
</dbReference>
<reference evidence="1 2" key="1">
    <citation type="journal article" date="2021" name="BMC Genomics">
        <title>Datura genome reveals duplications of psychoactive alkaloid biosynthetic genes and high mutation rate following tissue culture.</title>
        <authorList>
            <person name="Rajewski A."/>
            <person name="Carter-House D."/>
            <person name="Stajich J."/>
            <person name="Litt A."/>
        </authorList>
    </citation>
    <scope>NUCLEOTIDE SEQUENCE [LARGE SCALE GENOMIC DNA]</scope>
    <source>
        <strain evidence="1">AR-01</strain>
    </source>
</reference>
<dbReference type="EMBL" id="JACEIK010007284">
    <property type="protein sequence ID" value="MCE3050012.1"/>
    <property type="molecule type" value="Genomic_DNA"/>
</dbReference>
<accession>A0ABS8WKK0</accession>
<protein>
    <submittedName>
        <fullName evidence="1">Uncharacterized protein</fullName>
    </submittedName>
</protein>